<dbReference type="InterPro" id="IPR028082">
    <property type="entry name" value="Peripla_BP_I"/>
</dbReference>
<dbReference type="Pfam" id="PF13377">
    <property type="entry name" value="Peripla_BP_3"/>
    <property type="match status" value="1"/>
</dbReference>
<protein>
    <submittedName>
        <fullName evidence="5">LacI family DNA-binding transcriptional regulator</fullName>
    </submittedName>
</protein>
<accession>A0A7X2IKV9</accession>
<evidence type="ECO:0000256" key="2">
    <source>
        <dbReference type="ARBA" id="ARBA00023125"/>
    </source>
</evidence>
<dbReference type="InterPro" id="IPR046335">
    <property type="entry name" value="LacI/GalR-like_sensor"/>
</dbReference>
<organism evidence="5 6">
    <name type="scientific">Pseudoduganella rivuli</name>
    <dbReference type="NCBI Taxonomy" id="2666085"/>
    <lineage>
        <taxon>Bacteria</taxon>
        <taxon>Pseudomonadati</taxon>
        <taxon>Pseudomonadota</taxon>
        <taxon>Betaproteobacteria</taxon>
        <taxon>Burkholderiales</taxon>
        <taxon>Oxalobacteraceae</taxon>
        <taxon>Telluria group</taxon>
        <taxon>Pseudoduganella</taxon>
    </lineage>
</organism>
<sequence length="350" mass="37697">MSEKQNEQRVEHGFSTATIHDVARAANVSPMTVSRVVNGRVRVGEETRVKVMAAVEALGYKVNVAARAARIGTLRIGLLFSNPSAAFMSEFLVGALDQSSQRGAQLILENCKTADGQRAAIDKLIADGADGILVPPPLCDCTSTLSHLDDISMPMVAIATACPARHTSAVRIDDYEGAGAMTRHLLALGHRDIAFIKGDPAHTPTQLRFQAFMDVCIAAGVPVPPGRIAEGMFTYRSGLMAARKLLARRPWPTAIFASNDDMAAAVIAVAHGLRLRVPEDLAVCGFDDTPIATAVWPELTTVRQPIGDMARTAIDLVIEQIRYRADGTRLVQHRLLPYKLIKRDSTGTLA</sequence>
<dbReference type="InterPro" id="IPR000843">
    <property type="entry name" value="HTH_LacI"/>
</dbReference>
<comment type="caution">
    <text evidence="5">The sequence shown here is derived from an EMBL/GenBank/DDBJ whole genome shotgun (WGS) entry which is preliminary data.</text>
</comment>
<dbReference type="PANTHER" id="PTHR30146:SF153">
    <property type="entry name" value="LACTOSE OPERON REPRESSOR"/>
    <property type="match status" value="1"/>
</dbReference>
<dbReference type="PROSITE" id="PS00356">
    <property type="entry name" value="HTH_LACI_1"/>
    <property type="match status" value="1"/>
</dbReference>
<evidence type="ECO:0000256" key="3">
    <source>
        <dbReference type="ARBA" id="ARBA00023163"/>
    </source>
</evidence>
<dbReference type="SUPFAM" id="SSF53822">
    <property type="entry name" value="Periplasmic binding protein-like I"/>
    <property type="match status" value="1"/>
</dbReference>
<dbReference type="RefSeq" id="WP_154372256.1">
    <property type="nucleotide sequence ID" value="NZ_WKJJ01000004.1"/>
</dbReference>
<dbReference type="EMBL" id="WKJJ01000004">
    <property type="protein sequence ID" value="MRV71593.1"/>
    <property type="molecule type" value="Genomic_DNA"/>
</dbReference>
<gene>
    <name evidence="5" type="ORF">GJ700_07625</name>
</gene>
<dbReference type="SMART" id="SM00354">
    <property type="entry name" value="HTH_LACI"/>
    <property type="match status" value="1"/>
</dbReference>
<dbReference type="GO" id="GO:0003700">
    <property type="term" value="F:DNA-binding transcription factor activity"/>
    <property type="evidence" value="ECO:0007669"/>
    <property type="project" value="TreeGrafter"/>
</dbReference>
<dbReference type="PROSITE" id="PS50932">
    <property type="entry name" value="HTH_LACI_2"/>
    <property type="match status" value="1"/>
</dbReference>
<dbReference type="Gene3D" id="1.10.260.40">
    <property type="entry name" value="lambda repressor-like DNA-binding domains"/>
    <property type="match status" value="1"/>
</dbReference>
<dbReference type="Proteomes" id="UP000446768">
    <property type="component" value="Unassembled WGS sequence"/>
</dbReference>
<dbReference type="InterPro" id="IPR010982">
    <property type="entry name" value="Lambda_DNA-bd_dom_sf"/>
</dbReference>
<name>A0A7X2IKV9_9BURK</name>
<keyword evidence="2 5" id="KW-0238">DNA-binding</keyword>
<evidence type="ECO:0000313" key="5">
    <source>
        <dbReference type="EMBL" id="MRV71593.1"/>
    </source>
</evidence>
<dbReference type="PRINTS" id="PR00036">
    <property type="entry name" value="HTHLACI"/>
</dbReference>
<dbReference type="SUPFAM" id="SSF47413">
    <property type="entry name" value="lambda repressor-like DNA-binding domains"/>
    <property type="match status" value="1"/>
</dbReference>
<dbReference type="AlphaFoldDB" id="A0A7X2IKV9"/>
<dbReference type="GO" id="GO:0000976">
    <property type="term" value="F:transcription cis-regulatory region binding"/>
    <property type="evidence" value="ECO:0007669"/>
    <property type="project" value="TreeGrafter"/>
</dbReference>
<reference evidence="5 6" key="1">
    <citation type="submission" date="2019-11" db="EMBL/GenBank/DDBJ databases">
        <title>Novel species isolated from a subtropical stream in China.</title>
        <authorList>
            <person name="Lu H."/>
        </authorList>
    </citation>
    <scope>NUCLEOTIDE SEQUENCE [LARGE SCALE GENOMIC DNA]</scope>
    <source>
        <strain evidence="5 6">FT92W</strain>
    </source>
</reference>
<evidence type="ECO:0000256" key="1">
    <source>
        <dbReference type="ARBA" id="ARBA00023015"/>
    </source>
</evidence>
<keyword evidence="1" id="KW-0805">Transcription regulation</keyword>
<dbReference type="Gene3D" id="3.40.50.2300">
    <property type="match status" value="2"/>
</dbReference>
<feature type="domain" description="HTH lacI-type" evidence="4">
    <location>
        <begin position="17"/>
        <end position="71"/>
    </location>
</feature>
<dbReference type="Pfam" id="PF00356">
    <property type="entry name" value="LacI"/>
    <property type="match status" value="1"/>
</dbReference>
<dbReference type="CDD" id="cd01392">
    <property type="entry name" value="HTH_LacI"/>
    <property type="match status" value="1"/>
</dbReference>
<proteinExistence type="predicted"/>
<evidence type="ECO:0000259" key="4">
    <source>
        <dbReference type="PROSITE" id="PS50932"/>
    </source>
</evidence>
<keyword evidence="6" id="KW-1185">Reference proteome</keyword>
<dbReference type="CDD" id="cd01545">
    <property type="entry name" value="PBP1_SalR"/>
    <property type="match status" value="1"/>
</dbReference>
<evidence type="ECO:0000313" key="6">
    <source>
        <dbReference type="Proteomes" id="UP000446768"/>
    </source>
</evidence>
<dbReference type="PANTHER" id="PTHR30146">
    <property type="entry name" value="LACI-RELATED TRANSCRIPTIONAL REPRESSOR"/>
    <property type="match status" value="1"/>
</dbReference>
<keyword evidence="3" id="KW-0804">Transcription</keyword>